<dbReference type="InterPro" id="IPR002110">
    <property type="entry name" value="Ankyrin_rpt"/>
</dbReference>
<keyword evidence="2 3" id="KW-0040">ANK repeat</keyword>
<dbReference type="PANTHER" id="PTHR24198">
    <property type="entry name" value="ANKYRIN REPEAT AND PROTEIN KINASE DOMAIN-CONTAINING PROTEIN"/>
    <property type="match status" value="1"/>
</dbReference>
<dbReference type="InterPro" id="IPR036770">
    <property type="entry name" value="Ankyrin_rpt-contain_sf"/>
</dbReference>
<dbReference type="PROSITE" id="PS50088">
    <property type="entry name" value="ANK_REPEAT"/>
    <property type="match status" value="8"/>
</dbReference>
<dbReference type="AlphaFoldDB" id="A0AAD5E1N7"/>
<dbReference type="Pfam" id="PF12796">
    <property type="entry name" value="Ank_2"/>
    <property type="match status" value="4"/>
</dbReference>
<keyword evidence="1" id="KW-0677">Repeat</keyword>
<dbReference type="PRINTS" id="PR01415">
    <property type="entry name" value="ANKYRIN"/>
</dbReference>
<evidence type="ECO:0000256" key="1">
    <source>
        <dbReference type="ARBA" id="ARBA00022737"/>
    </source>
</evidence>
<feature type="repeat" description="ANK" evidence="3">
    <location>
        <begin position="263"/>
        <end position="297"/>
    </location>
</feature>
<protein>
    <submittedName>
        <fullName evidence="4">Uncharacterized protein</fullName>
    </submittedName>
</protein>
<dbReference type="SUPFAM" id="SSF48403">
    <property type="entry name" value="Ankyrin repeat"/>
    <property type="match status" value="2"/>
</dbReference>
<reference evidence="4" key="1">
    <citation type="submission" date="2020-11" db="EMBL/GenBank/DDBJ databases">
        <title>Chlorella ohadii genome sequencing and assembly.</title>
        <authorList>
            <person name="Murik O."/>
            <person name="Treves H."/>
            <person name="Kedem I."/>
            <person name="Shotland Y."/>
            <person name="Kaplan A."/>
        </authorList>
    </citation>
    <scope>NUCLEOTIDE SEQUENCE</scope>
    <source>
        <strain evidence="4">1</strain>
    </source>
</reference>
<proteinExistence type="predicted"/>
<dbReference type="Gene3D" id="1.25.40.20">
    <property type="entry name" value="Ankyrin repeat-containing domain"/>
    <property type="match status" value="4"/>
</dbReference>
<evidence type="ECO:0000256" key="3">
    <source>
        <dbReference type="PROSITE-ProRule" id="PRU00023"/>
    </source>
</evidence>
<dbReference type="Proteomes" id="UP001205105">
    <property type="component" value="Unassembled WGS sequence"/>
</dbReference>
<comment type="caution">
    <text evidence="4">The sequence shown here is derived from an EMBL/GenBank/DDBJ whole genome shotgun (WGS) entry which is preliminary data.</text>
</comment>
<feature type="repeat" description="ANK" evidence="3">
    <location>
        <begin position="32"/>
        <end position="64"/>
    </location>
</feature>
<evidence type="ECO:0000313" key="4">
    <source>
        <dbReference type="EMBL" id="KAI7846489.1"/>
    </source>
</evidence>
<sequence>MTALHLAAWMGHTDAVRLLLRHGADASAEAPDGRSPLSMAAAAGRCAIVAALLESGPSLASEALLRTAVSMGARRNDILKMLLAAGAQAWGSVLIEAASLRLQLPSKVHLLLEAGRPVNSADAEGTTALHAAAAKGHASVVAVLLAAGADVHARSADGMTPLHSACGSRDPAACVTLLLRAGADPRAVTSKQHGRLTPLHLVAANSFECDASAEAALVAAGARTAALTANKETPLSLAAAHGRGPSVAFLLQQGADVNQASWDGRTPLLYAAWCGSKSVDVLRLLLEAGAVIQAVTTQTLNDSVLRSAAGYSSPTDEELISALLDAGCHSDTPASDGRTPLMAAVASGNQEVVAALLGADADLNATDSAGNTALHIAAAAEIGSYRELVVVALLLSAGAAAATANSQGQLPADVAAAQQEDALGIRSCLLREAAAHPLRQHRLATVRPRWEDSDAERCAAEAKELLKAAGELIAACGESVDRATQHPPCGDELVGGQPPPAWRAWHG</sequence>
<dbReference type="PANTHER" id="PTHR24198:SF165">
    <property type="entry name" value="ANKYRIN REPEAT-CONTAINING PROTEIN-RELATED"/>
    <property type="match status" value="1"/>
</dbReference>
<gene>
    <name evidence="4" type="ORF">COHA_000024</name>
</gene>
<feature type="repeat" description="ANK" evidence="3">
    <location>
        <begin position="336"/>
        <end position="368"/>
    </location>
</feature>
<accession>A0AAD5E1N7</accession>
<feature type="repeat" description="ANK" evidence="3">
    <location>
        <begin position="124"/>
        <end position="156"/>
    </location>
</feature>
<evidence type="ECO:0000313" key="5">
    <source>
        <dbReference type="Proteomes" id="UP001205105"/>
    </source>
</evidence>
<organism evidence="4 5">
    <name type="scientific">Chlorella ohadii</name>
    <dbReference type="NCBI Taxonomy" id="2649997"/>
    <lineage>
        <taxon>Eukaryota</taxon>
        <taxon>Viridiplantae</taxon>
        <taxon>Chlorophyta</taxon>
        <taxon>core chlorophytes</taxon>
        <taxon>Trebouxiophyceae</taxon>
        <taxon>Chlorellales</taxon>
        <taxon>Chlorellaceae</taxon>
        <taxon>Chlorella clade</taxon>
        <taxon>Chlorella</taxon>
    </lineage>
</organism>
<keyword evidence="5" id="KW-1185">Reference proteome</keyword>
<feature type="repeat" description="ANK" evidence="3">
    <location>
        <begin position="1"/>
        <end position="31"/>
    </location>
</feature>
<evidence type="ECO:0000256" key="2">
    <source>
        <dbReference type="ARBA" id="ARBA00023043"/>
    </source>
</evidence>
<dbReference type="PROSITE" id="PS50297">
    <property type="entry name" value="ANK_REP_REGION"/>
    <property type="match status" value="7"/>
</dbReference>
<name>A0AAD5E1N7_9CHLO</name>
<dbReference type="SMART" id="SM00248">
    <property type="entry name" value="ANK"/>
    <property type="match status" value="8"/>
</dbReference>
<feature type="repeat" description="ANK" evidence="3">
    <location>
        <begin position="230"/>
        <end position="262"/>
    </location>
</feature>
<feature type="repeat" description="ANK" evidence="3">
    <location>
        <begin position="157"/>
        <end position="190"/>
    </location>
</feature>
<dbReference type="EMBL" id="JADXDR010000001">
    <property type="protein sequence ID" value="KAI7846489.1"/>
    <property type="molecule type" value="Genomic_DNA"/>
</dbReference>
<feature type="repeat" description="ANK" evidence="3">
    <location>
        <begin position="369"/>
        <end position="406"/>
    </location>
</feature>